<sequence length="97" mass="11518">MRQKQARPRRLIGDDMATSRRSSGEGLDIENRVKPHFNLISSTNSAPLKHTTYNMKPLTHNAVIRDKERQIRVYEYNRREHETVDAYYDRVINETFI</sequence>
<feature type="region of interest" description="Disordered" evidence="1">
    <location>
        <begin position="1"/>
        <end position="28"/>
    </location>
</feature>
<proteinExistence type="predicted"/>
<feature type="compositionally biased region" description="Basic residues" evidence="1">
    <location>
        <begin position="1"/>
        <end position="10"/>
    </location>
</feature>
<evidence type="ECO:0000313" key="2">
    <source>
        <dbReference type="EMBL" id="ODN66141.1"/>
    </source>
</evidence>
<name>A0A1E3GRW2_9GAMM</name>
<protein>
    <submittedName>
        <fullName evidence="2">Uncharacterized protein</fullName>
    </submittedName>
</protein>
<evidence type="ECO:0000256" key="1">
    <source>
        <dbReference type="SAM" id="MobiDB-lite"/>
    </source>
</evidence>
<accession>A0A1E3GRW2</accession>
<comment type="caution">
    <text evidence="2">The sequence shown here is derived from an EMBL/GenBank/DDBJ whole genome shotgun (WGS) entry which is preliminary data.</text>
</comment>
<reference evidence="2 3" key="1">
    <citation type="submission" date="2016-07" db="EMBL/GenBank/DDBJ databases">
        <title>Draft Genome Sequence of Methylophaga muralis Bur 1.</title>
        <authorList>
            <person name="Vasilenko O.V."/>
            <person name="Doronina N.V."/>
            <person name="Shmareva M.N."/>
            <person name="Tarlachkov S.V."/>
            <person name="Mustakhimov I."/>
            <person name="Trotsenko Y.A."/>
        </authorList>
    </citation>
    <scope>NUCLEOTIDE SEQUENCE [LARGE SCALE GENOMIC DNA]</scope>
    <source>
        <strain evidence="2 3">Bur 1</strain>
    </source>
</reference>
<dbReference type="Proteomes" id="UP000094379">
    <property type="component" value="Unassembled WGS sequence"/>
</dbReference>
<gene>
    <name evidence="2" type="ORF">A9E74_02160</name>
</gene>
<dbReference type="AlphaFoldDB" id="A0A1E3GRW2"/>
<keyword evidence="3" id="KW-1185">Reference proteome</keyword>
<organism evidence="2 3">
    <name type="scientific">Methylophaga muralis</name>
    <dbReference type="NCBI Taxonomy" id="291169"/>
    <lineage>
        <taxon>Bacteria</taxon>
        <taxon>Pseudomonadati</taxon>
        <taxon>Pseudomonadota</taxon>
        <taxon>Gammaproteobacteria</taxon>
        <taxon>Thiotrichales</taxon>
        <taxon>Piscirickettsiaceae</taxon>
        <taxon>Methylophaga</taxon>
    </lineage>
</organism>
<evidence type="ECO:0000313" key="3">
    <source>
        <dbReference type="Proteomes" id="UP000094379"/>
    </source>
</evidence>
<dbReference type="EMBL" id="MCRI01000027">
    <property type="protein sequence ID" value="ODN66141.1"/>
    <property type="molecule type" value="Genomic_DNA"/>
</dbReference>